<sequence>MPILYAVLLFVVAGAIEGPSASVTEAKVSRVSHGNLTIRRSDFPSDFLFGAGTSALQTEGSAEEYGKGLSVWDVYAKKYPGRIANSTLETAVDAYRRYKKDVKLLKELKVDAYRFSISWTRIVPSGSLSDGVNQKGIDHYNNLIDELINNGITPFVTLLHFDPPHMLEDKYGGPLSRKFVDDFRDYAEICFRTYGDRVKKWTTINEPLMVASFGYDSGLGPPGRCSHPPGACPGGNSSTEPYIVSHNLILAHAAAVKLYREKFQAKQGGEIGICLVGQYFEPYSESIEDKHAARRARDFYLGWFMDPLVYGSYPRTMRRILKQRLPDFTREEKDLVKGSFDFLGLNYYTTNYAKSLNVDPNAPPISFGLDLHADLRVDRGGVPIGPKADGSSFIYIYPTGLQRVLNYVKQRYGNQKIYITENGVTQAKVKGRPTLEALKDQHRIEFVLQHLYHINQAMKKGVDVRGYFYWSLFDSFEFVDGYTTRFGLYYVNYDDNLKRIPKLSVKWLPAFLQGKETLQH</sequence>
<comment type="similarity">
    <text evidence="1 4">Belongs to the glycosyl hydrolase 1 family.</text>
</comment>
<evidence type="ECO:0000256" key="5">
    <source>
        <dbReference type="SAM" id="SignalP"/>
    </source>
</evidence>
<dbReference type="PANTHER" id="PTHR10353">
    <property type="entry name" value="GLYCOSYL HYDROLASE"/>
    <property type="match status" value="1"/>
</dbReference>
<dbReference type="InterPro" id="IPR017853">
    <property type="entry name" value="GH"/>
</dbReference>
<dbReference type="EMBL" id="MU089626">
    <property type="protein sequence ID" value="KAF7850283.1"/>
    <property type="molecule type" value="Genomic_DNA"/>
</dbReference>
<evidence type="ECO:0000256" key="4">
    <source>
        <dbReference type="RuleBase" id="RU003690"/>
    </source>
</evidence>
<dbReference type="AlphaFoldDB" id="A0A8T0CRQ5"/>
<dbReference type="Gene3D" id="3.20.20.80">
    <property type="entry name" value="Glycosidases"/>
    <property type="match status" value="1"/>
</dbReference>
<evidence type="ECO:0008006" key="8">
    <source>
        <dbReference type="Google" id="ProtNLM"/>
    </source>
</evidence>
<dbReference type="FunFam" id="3.20.20.80:FF:000020">
    <property type="entry name" value="Beta-glucosidase 12"/>
    <property type="match status" value="1"/>
</dbReference>
<dbReference type="PRINTS" id="PR00131">
    <property type="entry name" value="GLHYDRLASE1"/>
</dbReference>
<keyword evidence="2" id="KW-0378">Hydrolase</keyword>
<dbReference type="Pfam" id="PF00232">
    <property type="entry name" value="Glyco_hydro_1"/>
    <property type="match status" value="1"/>
</dbReference>
<reference evidence="6" key="1">
    <citation type="submission" date="2020-05" db="EMBL/GenBank/DDBJ databases">
        <title>WGS assembly of Corymbia citriodora subspecies variegata.</title>
        <authorList>
            <person name="Barry K."/>
            <person name="Hundley H."/>
            <person name="Shu S."/>
            <person name="Jenkins J."/>
            <person name="Grimwood J."/>
            <person name="Baten A."/>
        </authorList>
    </citation>
    <scope>NUCLEOTIDE SEQUENCE</scope>
    <source>
        <strain evidence="6">CV2-018</strain>
    </source>
</reference>
<evidence type="ECO:0000256" key="3">
    <source>
        <dbReference type="ARBA" id="ARBA00023295"/>
    </source>
</evidence>
<organism evidence="6 7">
    <name type="scientific">Corymbia citriodora subsp. variegata</name>
    <dbReference type="NCBI Taxonomy" id="360336"/>
    <lineage>
        <taxon>Eukaryota</taxon>
        <taxon>Viridiplantae</taxon>
        <taxon>Streptophyta</taxon>
        <taxon>Embryophyta</taxon>
        <taxon>Tracheophyta</taxon>
        <taxon>Spermatophyta</taxon>
        <taxon>Magnoliopsida</taxon>
        <taxon>eudicotyledons</taxon>
        <taxon>Gunneridae</taxon>
        <taxon>Pentapetalae</taxon>
        <taxon>rosids</taxon>
        <taxon>malvids</taxon>
        <taxon>Myrtales</taxon>
        <taxon>Myrtaceae</taxon>
        <taxon>Myrtoideae</taxon>
        <taxon>Eucalypteae</taxon>
        <taxon>Corymbia</taxon>
    </lineage>
</organism>
<feature type="signal peptide" evidence="5">
    <location>
        <begin position="1"/>
        <end position="15"/>
    </location>
</feature>
<keyword evidence="5" id="KW-0732">Signal</keyword>
<feature type="chain" id="PRO_5035942466" description="Beta-glucosidase" evidence="5">
    <location>
        <begin position="16"/>
        <end position="520"/>
    </location>
</feature>
<evidence type="ECO:0000313" key="6">
    <source>
        <dbReference type="EMBL" id="KAF7850283.1"/>
    </source>
</evidence>
<accession>A0A8T0CRQ5</accession>
<evidence type="ECO:0000256" key="2">
    <source>
        <dbReference type="ARBA" id="ARBA00022801"/>
    </source>
</evidence>
<dbReference type="OrthoDB" id="65569at2759"/>
<dbReference type="Proteomes" id="UP000806378">
    <property type="component" value="Unassembled WGS sequence"/>
</dbReference>
<proteinExistence type="inferred from homology"/>
<evidence type="ECO:0000256" key="1">
    <source>
        <dbReference type="ARBA" id="ARBA00010838"/>
    </source>
</evidence>
<dbReference type="GO" id="GO:0005975">
    <property type="term" value="P:carbohydrate metabolic process"/>
    <property type="evidence" value="ECO:0007669"/>
    <property type="project" value="InterPro"/>
</dbReference>
<name>A0A8T0CRQ5_CORYI</name>
<dbReference type="PANTHER" id="PTHR10353:SF154">
    <property type="entry name" value="BETA-GLUCOSIDASE 9-RELATED"/>
    <property type="match status" value="1"/>
</dbReference>
<dbReference type="Gramene" id="rna-gnl|WGS:JABURB|Cocit.L5656.1">
    <property type="protein sequence ID" value="cds-KAF7850283.1"/>
    <property type="gene ID" value="gene-BT93_L5656"/>
</dbReference>
<dbReference type="SUPFAM" id="SSF51445">
    <property type="entry name" value="(Trans)glycosidases"/>
    <property type="match status" value="1"/>
</dbReference>
<evidence type="ECO:0000313" key="7">
    <source>
        <dbReference type="Proteomes" id="UP000806378"/>
    </source>
</evidence>
<keyword evidence="7" id="KW-1185">Reference proteome</keyword>
<comment type="caution">
    <text evidence="6">The sequence shown here is derived from an EMBL/GenBank/DDBJ whole genome shotgun (WGS) entry which is preliminary data.</text>
</comment>
<dbReference type="InterPro" id="IPR001360">
    <property type="entry name" value="Glyco_hydro_1"/>
</dbReference>
<dbReference type="GO" id="GO:0047782">
    <property type="term" value="F:coniferin beta-glucosidase activity"/>
    <property type="evidence" value="ECO:0007669"/>
    <property type="project" value="UniProtKB-ARBA"/>
</dbReference>
<protein>
    <recommendedName>
        <fullName evidence="8">Beta-glucosidase</fullName>
    </recommendedName>
</protein>
<keyword evidence="3" id="KW-0326">Glycosidase</keyword>
<gene>
    <name evidence="6" type="ORF">BT93_L5656</name>
</gene>